<dbReference type="Pfam" id="PF24883">
    <property type="entry name" value="NPHP3_N"/>
    <property type="match status" value="1"/>
</dbReference>
<evidence type="ECO:0000259" key="2">
    <source>
        <dbReference type="Pfam" id="PF17109"/>
    </source>
</evidence>
<reference evidence="4 5" key="1">
    <citation type="submission" date="2024-07" db="EMBL/GenBank/DDBJ databases">
        <title>Section-level genome sequencing and comparative genomics of Aspergillus sections Usti and Cavernicolus.</title>
        <authorList>
            <consortium name="Lawrence Berkeley National Laboratory"/>
            <person name="Nybo J.L."/>
            <person name="Vesth T.C."/>
            <person name="Theobald S."/>
            <person name="Frisvad J.C."/>
            <person name="Larsen T.O."/>
            <person name="Kjaerboelling I."/>
            <person name="Rothschild-Mancinelli K."/>
            <person name="Lyhne E.K."/>
            <person name="Kogle M.E."/>
            <person name="Barry K."/>
            <person name="Clum A."/>
            <person name="Na H."/>
            <person name="Ledsgaard L."/>
            <person name="Lin J."/>
            <person name="Lipzen A."/>
            <person name="Kuo A."/>
            <person name="Riley R."/>
            <person name="Mondo S."/>
            <person name="Labutti K."/>
            <person name="Haridas S."/>
            <person name="Pangalinan J."/>
            <person name="Salamov A.A."/>
            <person name="Simmons B.A."/>
            <person name="Magnuson J.K."/>
            <person name="Chen J."/>
            <person name="Drula E."/>
            <person name="Henrissat B."/>
            <person name="Wiebenga A."/>
            <person name="Lubbers R.J."/>
            <person name="Gomes A.C."/>
            <person name="Makela M.R."/>
            <person name="Stajich J."/>
            <person name="Grigoriev I.V."/>
            <person name="Mortensen U.H."/>
            <person name="De Vries R.P."/>
            <person name="Baker S.E."/>
            <person name="Andersen M.R."/>
        </authorList>
    </citation>
    <scope>NUCLEOTIDE SEQUENCE [LARGE SCALE GENOMIC DNA]</scope>
    <source>
        <strain evidence="4 5">CBS 209.92</strain>
    </source>
</reference>
<dbReference type="InterPro" id="IPR056884">
    <property type="entry name" value="NPHP3-like_N"/>
</dbReference>
<dbReference type="Gene3D" id="3.40.50.300">
    <property type="entry name" value="P-loop containing nucleotide triphosphate hydrolases"/>
    <property type="match status" value="1"/>
</dbReference>
<comment type="caution">
    <text evidence="4">The sequence shown here is derived from an EMBL/GenBank/DDBJ whole genome shotgun (WGS) entry which is preliminary data.</text>
</comment>
<dbReference type="InterPro" id="IPR031350">
    <property type="entry name" value="Goodbye_dom"/>
</dbReference>
<keyword evidence="1" id="KW-0677">Repeat</keyword>
<dbReference type="Proteomes" id="UP001610563">
    <property type="component" value="Unassembled WGS sequence"/>
</dbReference>
<feature type="domain" description="Fungal STAND N-terminal Goodbye" evidence="2">
    <location>
        <begin position="44"/>
        <end position="145"/>
    </location>
</feature>
<dbReference type="Pfam" id="PF17109">
    <property type="entry name" value="Goodbye"/>
    <property type="match status" value="1"/>
</dbReference>
<gene>
    <name evidence="4" type="ORF">BJX66DRAFT_340553</name>
</gene>
<accession>A0ABR4FY12</accession>
<protein>
    <recommendedName>
        <fullName evidence="6">Fungal STAND N-terminal Goodbye domain-containing protein</fullName>
    </recommendedName>
</protein>
<keyword evidence="5" id="KW-1185">Reference proteome</keyword>
<evidence type="ECO:0000256" key="1">
    <source>
        <dbReference type="ARBA" id="ARBA00022737"/>
    </source>
</evidence>
<name>A0ABR4FY12_9EURO</name>
<dbReference type="EMBL" id="JBFTWV010000084">
    <property type="protein sequence ID" value="KAL2788162.1"/>
    <property type="molecule type" value="Genomic_DNA"/>
</dbReference>
<dbReference type="InterPro" id="IPR027417">
    <property type="entry name" value="P-loop_NTPase"/>
</dbReference>
<evidence type="ECO:0008006" key="6">
    <source>
        <dbReference type="Google" id="ProtNLM"/>
    </source>
</evidence>
<evidence type="ECO:0000313" key="4">
    <source>
        <dbReference type="EMBL" id="KAL2788162.1"/>
    </source>
</evidence>
<evidence type="ECO:0000259" key="3">
    <source>
        <dbReference type="Pfam" id="PF24883"/>
    </source>
</evidence>
<feature type="domain" description="Nephrocystin 3-like N-terminal" evidence="3">
    <location>
        <begin position="295"/>
        <end position="463"/>
    </location>
</feature>
<proteinExistence type="predicted"/>
<evidence type="ECO:0000313" key="5">
    <source>
        <dbReference type="Proteomes" id="UP001610563"/>
    </source>
</evidence>
<sequence>MEALSLTHDLDVGTDAEVDPAVADAWRHMRERLQELEALSNGQKYDPNLQPEGVLASLDRIQNQGGKRSPRWDKVKEIFSGTLNVIQTVGGLVADAASQVFAPASQCYNAINFVIGAWQEYQSVFDVLTDLFAECTKFLSRLREYVEGGMDKAMSNITCRALQHFVEICERAVMLRTSRRFKTMTIIRIAFLSKNEFRDLMDGMNRITKEEIEQATARIYRNTQESTGLVKMSHKLLEDEAGERALDRQETKDKTHLLDTLAFDRNSSSWDNSQGEPNPTWRTTYQNIRQQQVPGTGERLFSNLAFTAWKDNGNPPVLGIVGGESSGKSYLVSSVIHHLRSAESTKARSSRRLVAFYFVNSKKGDPCVIDDLAKSIIWQFADSDASYLQSAAMACKRRGTIDPKDLLAALLLDIEEELEKVDATFYIVINKLGGSEDYVDAMLVSFLQRVLQSRRKSVRVLFTATEATMGKLTQKKISCSAISMKLNTDDISKYIESRLDRIDILSDLDDSDVAQARRKIHSKLLATSEGNYYTINTLLSEIRNLDYVEQMVEVLDGPRDNLGDRIDKDIRRLEQSRTIHELQEINTIILWIMFAREQLTADKMKAVLRFAVDAISLRPLEERLSQKFLLFEINNEGYVGFRSEQIISKIPGRGRNGSDRRKDDTAVQESEVAVVKHFLKTVCPPQLMQKLELEDHFHSKLQGEQQKIYQEDSNTAHFKLAQACLKVLARDHSDSLKVLRGYAARNVIFHMSETQLKLIDREMQGQVGLDLVSLFRDGRAIDNLFWAQKEIPHLPKWLFLQETAEMVIWWLKTTSPPVENDEDGRWLRELLASEGNKDKMIITLVEPSIVRMAENCFRMEASRQNAIASFQIVREFLSTFNLIPSDIDNDHIEAWCSQKLHVARPDSLWHTQMACVLWRSREKAASQARCREALKIDEHNWRASFLLALSLNNDVEGKRILKHLIHHYRHDAAWMKENKSYFAEMIYRLGRWYWKDDQPEKALEQYIAFAGQETDQHMFYLDILASLYSKEDWESMAVIIGKLRSSSNLVPMAITMEAERRNEEFDLILLQLVIHTRDHQILDDVYQAAIAISAKAKNHRASFHFRRAYTRALYAKSPVPLDEVTTLLEAAAGDVPYTGMNLEETFFRVGYKLGTIYLNHAKQAKDAEGAKPWLRRMAAIVPEQVSEAQMRLPLSLFAARYHHKVRGDDDAARRETHNTLKMAVELLADGDASNDMLAYSKIIHAVTPFGDVEHARTAAYLMKLESPPGTFKVSCSCKCNFESDDPGDMWRCMDCINVTLTSKCRERVMDRTLGYVCHPDHEHFNIRRWNGERKGDKVVPWKDGAITMEDWRSKLIRKYHLK</sequence>
<dbReference type="PANTHER" id="PTHR10039:SF17">
    <property type="entry name" value="FUNGAL STAND N-TERMINAL GOODBYE DOMAIN-CONTAINING PROTEIN-RELATED"/>
    <property type="match status" value="1"/>
</dbReference>
<dbReference type="PANTHER" id="PTHR10039">
    <property type="entry name" value="AMELOGENIN"/>
    <property type="match status" value="1"/>
</dbReference>
<organism evidence="4 5">
    <name type="scientific">Aspergillus keveii</name>
    <dbReference type="NCBI Taxonomy" id="714993"/>
    <lineage>
        <taxon>Eukaryota</taxon>
        <taxon>Fungi</taxon>
        <taxon>Dikarya</taxon>
        <taxon>Ascomycota</taxon>
        <taxon>Pezizomycotina</taxon>
        <taxon>Eurotiomycetes</taxon>
        <taxon>Eurotiomycetidae</taxon>
        <taxon>Eurotiales</taxon>
        <taxon>Aspergillaceae</taxon>
        <taxon>Aspergillus</taxon>
        <taxon>Aspergillus subgen. Nidulantes</taxon>
    </lineage>
</organism>